<accession>A0A5N6Y598</accession>
<dbReference type="OrthoDB" id="2687876at2759"/>
<dbReference type="SUPFAM" id="SSF81383">
    <property type="entry name" value="F-box domain"/>
    <property type="match status" value="1"/>
</dbReference>
<proteinExistence type="predicted"/>
<organism evidence="2">
    <name type="scientific">Aspergillus arachidicola</name>
    <dbReference type="NCBI Taxonomy" id="656916"/>
    <lineage>
        <taxon>Eukaryota</taxon>
        <taxon>Fungi</taxon>
        <taxon>Dikarya</taxon>
        <taxon>Ascomycota</taxon>
        <taxon>Pezizomycotina</taxon>
        <taxon>Eurotiomycetes</taxon>
        <taxon>Eurotiomycetidae</taxon>
        <taxon>Eurotiales</taxon>
        <taxon>Aspergillaceae</taxon>
        <taxon>Aspergillus</taxon>
        <taxon>Aspergillus subgen. Circumdati</taxon>
    </lineage>
</organism>
<gene>
    <name evidence="2" type="ORF">BDV24DRAFT_133535</name>
</gene>
<feature type="domain" description="F-box" evidence="1">
    <location>
        <begin position="56"/>
        <end position="102"/>
    </location>
</feature>
<sequence>MAPAHKVESKDDDDILRVASYHRRDFDLAVIRINPRELEQIRNSLLRVDRPASTNLGDLEVLPLEILHEIFSSLDIMSLFKFRQINRQAQQLVCTVYGYRTIITHALGVFGAILKTRMASWFTIHDLLEVLYTGDCLLCGSFGGFVFLPYLSRCCLPCVETASQFRLISVTDAKKYFQLNLTNLRNSIPILRTIPGIYSMDETPRKRSVQILAEKQIYPAIKRCNAEERTAPLAQPNKMSMIFRYMATTTLPYINKASGAIEHGICCTGCQIAIEKDLRSTSREWDTACALRDRIYSRRGFLDHFKHCRRAQSLWDASNKGTISVSVPASVIRGGYFRERIDTV</sequence>
<dbReference type="EMBL" id="ML737146">
    <property type="protein sequence ID" value="KAE8340632.1"/>
    <property type="molecule type" value="Genomic_DNA"/>
</dbReference>
<dbReference type="Pfam" id="PF00646">
    <property type="entry name" value="F-box"/>
    <property type="match status" value="1"/>
</dbReference>
<dbReference type="InterPro" id="IPR036047">
    <property type="entry name" value="F-box-like_dom_sf"/>
</dbReference>
<evidence type="ECO:0000259" key="1">
    <source>
        <dbReference type="PROSITE" id="PS50181"/>
    </source>
</evidence>
<dbReference type="AlphaFoldDB" id="A0A5N6Y598"/>
<evidence type="ECO:0000313" key="2">
    <source>
        <dbReference type="EMBL" id="KAE8340632.1"/>
    </source>
</evidence>
<dbReference type="InterPro" id="IPR001810">
    <property type="entry name" value="F-box_dom"/>
</dbReference>
<name>A0A5N6Y598_9EURO</name>
<reference evidence="2" key="1">
    <citation type="submission" date="2019-04" db="EMBL/GenBank/DDBJ databases">
        <title>Friends and foes A comparative genomics study of 23 Aspergillus species from section Flavi.</title>
        <authorList>
            <consortium name="DOE Joint Genome Institute"/>
            <person name="Kjaerbolling I."/>
            <person name="Vesth T."/>
            <person name="Frisvad J.C."/>
            <person name="Nybo J.L."/>
            <person name="Theobald S."/>
            <person name="Kildgaard S."/>
            <person name="Isbrandt T."/>
            <person name="Kuo A."/>
            <person name="Sato A."/>
            <person name="Lyhne E.K."/>
            <person name="Kogle M.E."/>
            <person name="Wiebenga A."/>
            <person name="Kun R.S."/>
            <person name="Lubbers R.J."/>
            <person name="Makela M.R."/>
            <person name="Barry K."/>
            <person name="Chovatia M."/>
            <person name="Clum A."/>
            <person name="Daum C."/>
            <person name="Haridas S."/>
            <person name="He G."/>
            <person name="LaButti K."/>
            <person name="Lipzen A."/>
            <person name="Mondo S."/>
            <person name="Riley R."/>
            <person name="Salamov A."/>
            <person name="Simmons B.A."/>
            <person name="Magnuson J.K."/>
            <person name="Henrissat B."/>
            <person name="Mortensen U.H."/>
            <person name="Larsen T.O."/>
            <person name="Devries R.P."/>
            <person name="Grigoriev I.V."/>
            <person name="Machida M."/>
            <person name="Baker S.E."/>
            <person name="Andersen M.R."/>
        </authorList>
    </citation>
    <scope>NUCLEOTIDE SEQUENCE</scope>
    <source>
        <strain evidence="2">CBS 117612</strain>
    </source>
</reference>
<dbReference type="SMART" id="SM00256">
    <property type="entry name" value="FBOX"/>
    <property type="match status" value="1"/>
</dbReference>
<dbReference type="Proteomes" id="UP000325558">
    <property type="component" value="Unassembled WGS sequence"/>
</dbReference>
<dbReference type="PROSITE" id="PS50181">
    <property type="entry name" value="FBOX"/>
    <property type="match status" value="1"/>
</dbReference>
<protein>
    <recommendedName>
        <fullName evidence="1">F-box domain-containing protein</fullName>
    </recommendedName>
</protein>